<keyword evidence="2" id="KW-0378">Hydrolase</keyword>
<proteinExistence type="predicted"/>
<dbReference type="EC" id="3.1.4.46" evidence="2"/>
<dbReference type="RefSeq" id="WP_161072475.1">
    <property type="nucleotide sequence ID" value="NZ_WWCU01000011.1"/>
</dbReference>
<dbReference type="GO" id="GO:0008889">
    <property type="term" value="F:glycerophosphodiester phosphodiesterase activity"/>
    <property type="evidence" value="ECO:0007669"/>
    <property type="project" value="UniProtKB-EC"/>
</dbReference>
<dbReference type="InterPro" id="IPR017946">
    <property type="entry name" value="PLC-like_Pdiesterase_TIM-brl"/>
</dbReference>
<protein>
    <submittedName>
        <fullName evidence="2">Glycerophosphodiester phosphodiesterase</fullName>
        <ecNumber evidence="2">3.1.4.46</ecNumber>
    </submittedName>
</protein>
<keyword evidence="3" id="KW-1185">Reference proteome</keyword>
<feature type="domain" description="GP-PDE" evidence="1">
    <location>
        <begin position="5"/>
        <end position="249"/>
    </location>
</feature>
<dbReference type="PROSITE" id="PS51704">
    <property type="entry name" value="GP_PDE"/>
    <property type="match status" value="1"/>
</dbReference>
<dbReference type="EMBL" id="WWCU01000011">
    <property type="protein sequence ID" value="MYN08144.1"/>
    <property type="molecule type" value="Genomic_DNA"/>
</dbReference>
<comment type="caution">
    <text evidence="2">The sequence shown here is derived from an EMBL/GenBank/DDBJ whole genome shotgun (WGS) entry which is preliminary data.</text>
</comment>
<gene>
    <name evidence="2" type="primary">ugpQ</name>
    <name evidence="2" type="ORF">GTP77_12455</name>
</gene>
<organism evidence="2 3">
    <name type="scientific">Pseudoduganella aquatica</name>
    <dbReference type="NCBI Taxonomy" id="2660641"/>
    <lineage>
        <taxon>Bacteria</taxon>
        <taxon>Pseudomonadati</taxon>
        <taxon>Pseudomonadota</taxon>
        <taxon>Betaproteobacteria</taxon>
        <taxon>Burkholderiales</taxon>
        <taxon>Oxalobacteraceae</taxon>
        <taxon>Telluria group</taxon>
        <taxon>Pseudoduganella</taxon>
    </lineage>
</organism>
<accession>A0A7X4HBE2</accession>
<dbReference type="InterPro" id="IPR030395">
    <property type="entry name" value="GP_PDE_dom"/>
</dbReference>
<dbReference type="PANTHER" id="PTHR46211:SF1">
    <property type="entry name" value="GLYCEROPHOSPHODIESTER PHOSPHODIESTERASE, CYTOPLASMIC"/>
    <property type="match status" value="1"/>
</dbReference>
<evidence type="ECO:0000313" key="2">
    <source>
        <dbReference type="EMBL" id="MYN08144.1"/>
    </source>
</evidence>
<evidence type="ECO:0000313" key="3">
    <source>
        <dbReference type="Proteomes" id="UP000450676"/>
    </source>
</evidence>
<dbReference type="GO" id="GO:0006629">
    <property type="term" value="P:lipid metabolic process"/>
    <property type="evidence" value="ECO:0007669"/>
    <property type="project" value="InterPro"/>
</dbReference>
<dbReference type="PANTHER" id="PTHR46211">
    <property type="entry name" value="GLYCEROPHOSPHORYL DIESTER PHOSPHODIESTERASE"/>
    <property type="match status" value="1"/>
</dbReference>
<dbReference type="Proteomes" id="UP000450676">
    <property type="component" value="Unassembled WGS sequence"/>
</dbReference>
<dbReference type="Pfam" id="PF03009">
    <property type="entry name" value="GDPD"/>
    <property type="match status" value="1"/>
</dbReference>
<evidence type="ECO:0000259" key="1">
    <source>
        <dbReference type="PROSITE" id="PS51704"/>
    </source>
</evidence>
<sequence length="259" mass="27887">MWPYPKVLAHRGGGTLAPENTIAALRCGLAYGYKAVEFDVMLSKDGIGVIMHDPDFGRTVAGEGNVARTPASDLVRKDAGAWFGPQFAGETVPLFTEFIDYCRSQGIWMNIEIKPVPGHETDTGRWVAQKTRARFSEELRAGDTKAVPLLSSFSMEALAAAREAAPEVPRACLFDTMPAGWQAQAAALEAVAIHTNQKHLTPELAQAVKAAGYGLFCYTVNTPERAQEILAWGVDGFCTDRIDLIGPGFAGCGGLRATR</sequence>
<name>A0A7X4HBE2_9BURK</name>
<dbReference type="AlphaFoldDB" id="A0A7X4HBE2"/>
<dbReference type="NCBIfam" id="NF006989">
    <property type="entry name" value="PRK09454.1"/>
    <property type="match status" value="1"/>
</dbReference>
<dbReference type="Gene3D" id="3.20.20.190">
    <property type="entry name" value="Phosphatidylinositol (PI) phosphodiesterase"/>
    <property type="match status" value="1"/>
</dbReference>
<reference evidence="2 3" key="1">
    <citation type="submission" date="2019-12" db="EMBL/GenBank/DDBJ databases">
        <title>Novel species isolated from a subtropical stream in China.</title>
        <authorList>
            <person name="Lu H."/>
        </authorList>
    </citation>
    <scope>NUCLEOTIDE SEQUENCE [LARGE SCALE GENOMIC DNA]</scope>
    <source>
        <strain evidence="2 3">FT127W</strain>
    </source>
</reference>
<dbReference type="SUPFAM" id="SSF51695">
    <property type="entry name" value="PLC-like phosphodiesterases"/>
    <property type="match status" value="1"/>
</dbReference>